<dbReference type="CDD" id="cd07984">
    <property type="entry name" value="LPLAT_LABLAT-like"/>
    <property type="match status" value="1"/>
</dbReference>
<evidence type="ECO:0000256" key="2">
    <source>
        <dbReference type="ARBA" id="ARBA00022475"/>
    </source>
</evidence>
<dbReference type="AlphaFoldDB" id="A0A1W2AW59"/>
<proteinExistence type="predicted"/>
<keyword evidence="2" id="KW-1003">Cell membrane</keyword>
<comment type="subcellular location">
    <subcellularLocation>
        <location evidence="1">Cell inner membrane</location>
    </subcellularLocation>
</comment>
<accession>A0A1W2AW59</accession>
<dbReference type="PANTHER" id="PTHR30606">
    <property type="entry name" value="LIPID A BIOSYNTHESIS LAUROYL ACYLTRANSFERASE"/>
    <property type="match status" value="1"/>
</dbReference>
<evidence type="ECO:0000313" key="8">
    <source>
        <dbReference type="EMBL" id="SMC64712.1"/>
    </source>
</evidence>
<dbReference type="PANTHER" id="PTHR30606:SF9">
    <property type="entry name" value="LIPID A BIOSYNTHESIS LAUROYLTRANSFERASE"/>
    <property type="match status" value="1"/>
</dbReference>
<keyword evidence="6" id="KW-0012">Acyltransferase</keyword>
<name>A0A1W2AW59_9BURK</name>
<evidence type="ECO:0000256" key="4">
    <source>
        <dbReference type="ARBA" id="ARBA00022679"/>
    </source>
</evidence>
<keyword evidence="5 7" id="KW-0472">Membrane</keyword>
<evidence type="ECO:0000256" key="6">
    <source>
        <dbReference type="ARBA" id="ARBA00023315"/>
    </source>
</evidence>
<dbReference type="PIRSF" id="PIRSF026649">
    <property type="entry name" value="MsbB"/>
    <property type="match status" value="1"/>
</dbReference>
<dbReference type="EMBL" id="FWXJ01000010">
    <property type="protein sequence ID" value="SMC64712.1"/>
    <property type="molecule type" value="Genomic_DNA"/>
</dbReference>
<dbReference type="Proteomes" id="UP000192708">
    <property type="component" value="Unassembled WGS sequence"/>
</dbReference>
<reference evidence="8 9" key="1">
    <citation type="submission" date="2017-04" db="EMBL/GenBank/DDBJ databases">
        <authorList>
            <person name="Afonso C.L."/>
            <person name="Miller P.J."/>
            <person name="Scott M.A."/>
            <person name="Spackman E."/>
            <person name="Goraichik I."/>
            <person name="Dimitrov K.M."/>
            <person name="Suarez D.L."/>
            <person name="Swayne D.E."/>
        </authorList>
    </citation>
    <scope>NUCLEOTIDE SEQUENCE [LARGE SCALE GENOMIC DNA]</scope>
    <source>
        <strain evidence="8 9">VK13</strain>
    </source>
</reference>
<evidence type="ECO:0000256" key="7">
    <source>
        <dbReference type="SAM" id="Phobius"/>
    </source>
</evidence>
<evidence type="ECO:0000256" key="3">
    <source>
        <dbReference type="ARBA" id="ARBA00022519"/>
    </source>
</evidence>
<evidence type="ECO:0000256" key="1">
    <source>
        <dbReference type="ARBA" id="ARBA00004533"/>
    </source>
</evidence>
<keyword evidence="7" id="KW-0812">Transmembrane</keyword>
<dbReference type="GO" id="GO:0009247">
    <property type="term" value="P:glycolipid biosynthetic process"/>
    <property type="evidence" value="ECO:0007669"/>
    <property type="project" value="UniProtKB-ARBA"/>
</dbReference>
<evidence type="ECO:0000256" key="5">
    <source>
        <dbReference type="ARBA" id="ARBA00023136"/>
    </source>
</evidence>
<evidence type="ECO:0000313" key="9">
    <source>
        <dbReference type="Proteomes" id="UP000192708"/>
    </source>
</evidence>
<dbReference type="STRING" id="1938817.SAMN06296008_110112"/>
<gene>
    <name evidence="8" type="ORF">SAMN06296008_110112</name>
</gene>
<dbReference type="GO" id="GO:0005886">
    <property type="term" value="C:plasma membrane"/>
    <property type="evidence" value="ECO:0007669"/>
    <property type="project" value="UniProtKB-SubCell"/>
</dbReference>
<keyword evidence="3" id="KW-0997">Cell inner membrane</keyword>
<feature type="transmembrane region" description="Helical" evidence="7">
    <location>
        <begin position="7"/>
        <end position="24"/>
    </location>
</feature>
<keyword evidence="4 8" id="KW-0808">Transferase</keyword>
<keyword evidence="7" id="KW-1133">Transmembrane helix</keyword>
<protein>
    <submittedName>
        <fullName evidence="8">KDO2-lipid IV(A) lauroyltransferase</fullName>
    </submittedName>
</protein>
<dbReference type="GO" id="GO:0016746">
    <property type="term" value="F:acyltransferase activity"/>
    <property type="evidence" value="ECO:0007669"/>
    <property type="project" value="UniProtKB-KW"/>
</dbReference>
<dbReference type="Pfam" id="PF03279">
    <property type="entry name" value="Lip_A_acyltrans"/>
    <property type="match status" value="1"/>
</dbReference>
<keyword evidence="9" id="KW-1185">Reference proteome</keyword>
<organism evidence="8 9">
    <name type="scientific">Polynucleobacter kasalickyi</name>
    <dbReference type="NCBI Taxonomy" id="1938817"/>
    <lineage>
        <taxon>Bacteria</taxon>
        <taxon>Pseudomonadati</taxon>
        <taxon>Pseudomonadota</taxon>
        <taxon>Betaproteobacteria</taxon>
        <taxon>Burkholderiales</taxon>
        <taxon>Burkholderiaceae</taxon>
        <taxon>Polynucleobacter</taxon>
    </lineage>
</organism>
<dbReference type="InterPro" id="IPR004960">
    <property type="entry name" value="LipA_acyltrans"/>
</dbReference>
<sequence length="298" mass="34248">MKFMSLFLNYLALGFLYFLSYLPIRLNHCIGDVLGTIASSLPIERKKVVAINLQRCFPELSDQERAEIAKKNWRLFGRSMTERAYLWLGSKNQIKKLVSVQSEVPLDDGVPRLLVGIHLMGIEAGAVALSLYMSELGIKEPSTLYVKMKNDFFDSRICTWRERFGAKMRNRLQSSREMIRSLKAGQPVVISPDMDLGVQDSVFVPFFGIPTCTVTSVSRIALLAKAQVCSVTTSLNPDGQSYTCQISKPWENFPSNDFVHDTKRLNQHFESMIQPRIEEYYWVHKRFKNRPDNQPKFY</sequence>